<name>A0A1W9HVE5_9HYPH</name>
<feature type="transmembrane region" description="Helical" evidence="8">
    <location>
        <begin position="247"/>
        <end position="265"/>
    </location>
</feature>
<evidence type="ECO:0000256" key="5">
    <source>
        <dbReference type="ARBA" id="ARBA00022692"/>
    </source>
</evidence>
<evidence type="ECO:0000256" key="1">
    <source>
        <dbReference type="ARBA" id="ARBA00004651"/>
    </source>
</evidence>
<feature type="transmembrane region" description="Helical" evidence="8">
    <location>
        <begin position="54"/>
        <end position="77"/>
    </location>
</feature>
<dbReference type="GO" id="GO:0055085">
    <property type="term" value="P:transmembrane transport"/>
    <property type="evidence" value="ECO:0007669"/>
    <property type="project" value="TreeGrafter"/>
</dbReference>
<evidence type="ECO:0000256" key="4">
    <source>
        <dbReference type="ARBA" id="ARBA00022475"/>
    </source>
</evidence>
<proteinExistence type="inferred from homology"/>
<evidence type="ECO:0000256" key="2">
    <source>
        <dbReference type="ARBA" id="ARBA00009773"/>
    </source>
</evidence>
<feature type="transmembrane region" description="Helical" evidence="8">
    <location>
        <begin position="272"/>
        <end position="288"/>
    </location>
</feature>
<feature type="transmembrane region" description="Helical" evidence="8">
    <location>
        <begin position="6"/>
        <end position="23"/>
    </location>
</feature>
<evidence type="ECO:0000256" key="3">
    <source>
        <dbReference type="ARBA" id="ARBA00022448"/>
    </source>
</evidence>
<comment type="subcellular location">
    <subcellularLocation>
        <location evidence="1">Cell membrane</location>
        <topology evidence="1">Multi-pass membrane protein</topology>
    </subcellularLocation>
</comment>
<comment type="similarity">
    <text evidence="2">Belongs to the autoinducer-2 exporter (AI-2E) (TC 2.A.86) family.</text>
</comment>
<keyword evidence="7 8" id="KW-0472">Membrane</keyword>
<dbReference type="RefSeq" id="WP_376802419.1">
    <property type="nucleotide sequence ID" value="NZ_DHHW01000044.1"/>
</dbReference>
<dbReference type="STRING" id="1827387.A4S15_11405"/>
<dbReference type="InterPro" id="IPR002549">
    <property type="entry name" value="AI-2E-like"/>
</dbReference>
<protein>
    <submittedName>
        <fullName evidence="9">AI-2E family transporter</fullName>
    </submittedName>
</protein>
<dbReference type="EMBL" id="LWDL01000019">
    <property type="protein sequence ID" value="OQW51426.1"/>
    <property type="molecule type" value="Genomic_DNA"/>
</dbReference>
<dbReference type="PANTHER" id="PTHR21716:SF53">
    <property type="entry name" value="PERMEASE PERM-RELATED"/>
    <property type="match status" value="1"/>
</dbReference>
<evidence type="ECO:0000313" key="10">
    <source>
        <dbReference type="Proteomes" id="UP000192872"/>
    </source>
</evidence>
<reference evidence="9 10" key="1">
    <citation type="journal article" date="2017" name="Water Res.">
        <title>Comammox in drinking water systems.</title>
        <authorList>
            <person name="Wang Y."/>
            <person name="Ma L."/>
            <person name="Mao Y."/>
            <person name="Jiang X."/>
            <person name="Xia Y."/>
            <person name="Yu K."/>
            <person name="Li B."/>
            <person name="Zhang T."/>
        </authorList>
    </citation>
    <scope>NUCLEOTIDE SEQUENCE [LARGE SCALE GENOMIC DNA]</scope>
    <source>
        <strain evidence="9">SG_bin8</strain>
    </source>
</reference>
<evidence type="ECO:0000313" key="9">
    <source>
        <dbReference type="EMBL" id="OQW51426.1"/>
    </source>
</evidence>
<feature type="transmembrane region" description="Helical" evidence="8">
    <location>
        <begin position="153"/>
        <end position="173"/>
    </location>
</feature>
<comment type="caution">
    <text evidence="9">The sequence shown here is derived from an EMBL/GenBank/DDBJ whole genome shotgun (WGS) entry which is preliminary data.</text>
</comment>
<evidence type="ECO:0000256" key="8">
    <source>
        <dbReference type="SAM" id="Phobius"/>
    </source>
</evidence>
<organism evidence="9 10">
    <name type="scientific">Candidatus Raskinella chloraquaticus</name>
    <dbReference type="NCBI Taxonomy" id="1951219"/>
    <lineage>
        <taxon>Bacteria</taxon>
        <taxon>Pseudomonadati</taxon>
        <taxon>Pseudomonadota</taxon>
        <taxon>Alphaproteobacteria</taxon>
        <taxon>Hyphomicrobiales</taxon>
        <taxon>Phreatobacteraceae</taxon>
        <taxon>Candidatus Raskinella</taxon>
    </lineage>
</organism>
<dbReference type="PANTHER" id="PTHR21716">
    <property type="entry name" value="TRANSMEMBRANE PROTEIN"/>
    <property type="match status" value="1"/>
</dbReference>
<sequence length="358" mass="38713">MSQQRLWFWLGMAALFVGAVYLLRDMLLPFVAALVLAYMLNPVANWLSRLGLSRTLAALFILSIFLVVFIVVLIVVIPLIATQFAAFIGALPGYVSALHGFAMRRLEEMNDNPIAAYIVGRMGGSGQDISQLVSQGAGWIGRFLGSLWSGGQALVSILSLIVVTPIVAFYILVDWPHMLASLDSILPRRSAATIRLLASDMDKVIASFIRGQAWVCLALGLFYGISLTALGLNFGLIIGLGAGALSFIPYFGTLVGCLTAFGIGVVQFWPDWVMLTLMGFIFVSGHLFDGYVLQPRIVGASVGLHPVWLMFALFAFGSLLGFVGLLLAVPLAASIGVLIRFAIMRYRQSDLFEPETAA</sequence>
<dbReference type="Pfam" id="PF01594">
    <property type="entry name" value="AI-2E_transport"/>
    <property type="match status" value="1"/>
</dbReference>
<dbReference type="AlphaFoldDB" id="A0A1W9HVE5"/>
<keyword evidence="6 8" id="KW-1133">Transmembrane helix</keyword>
<feature type="transmembrane region" description="Helical" evidence="8">
    <location>
        <begin position="84"/>
        <end position="102"/>
    </location>
</feature>
<dbReference type="Proteomes" id="UP000192872">
    <property type="component" value="Unassembled WGS sequence"/>
</dbReference>
<evidence type="ECO:0000256" key="6">
    <source>
        <dbReference type="ARBA" id="ARBA00022989"/>
    </source>
</evidence>
<keyword evidence="3" id="KW-0813">Transport</keyword>
<evidence type="ECO:0000256" key="7">
    <source>
        <dbReference type="ARBA" id="ARBA00023136"/>
    </source>
</evidence>
<keyword evidence="4" id="KW-1003">Cell membrane</keyword>
<keyword evidence="5 8" id="KW-0812">Transmembrane</keyword>
<accession>A0A1W9HVE5</accession>
<dbReference type="GO" id="GO:0005886">
    <property type="term" value="C:plasma membrane"/>
    <property type="evidence" value="ECO:0007669"/>
    <property type="project" value="UniProtKB-SubCell"/>
</dbReference>
<feature type="transmembrane region" description="Helical" evidence="8">
    <location>
        <begin position="308"/>
        <end position="339"/>
    </location>
</feature>
<gene>
    <name evidence="9" type="ORF">A4S15_11405</name>
</gene>
<feature type="transmembrane region" description="Helical" evidence="8">
    <location>
        <begin position="213"/>
        <end position="241"/>
    </location>
</feature>